<evidence type="ECO:0000313" key="8">
    <source>
        <dbReference type="Proteomes" id="UP000320421"/>
    </source>
</evidence>
<comment type="similarity">
    <text evidence="1">Belongs to the sulfatase family.</text>
</comment>
<dbReference type="EMBL" id="CP036266">
    <property type="protein sequence ID" value="QDT21581.1"/>
    <property type="molecule type" value="Genomic_DNA"/>
</dbReference>
<dbReference type="SUPFAM" id="SSF53649">
    <property type="entry name" value="Alkaline phosphatase-like"/>
    <property type="match status" value="1"/>
</dbReference>
<dbReference type="PANTHER" id="PTHR42693:SF43">
    <property type="entry name" value="BLL2667 PROTEIN"/>
    <property type="match status" value="1"/>
</dbReference>
<dbReference type="PROSITE" id="PS00523">
    <property type="entry name" value="SULFATASE_1"/>
    <property type="match status" value="1"/>
</dbReference>
<organism evidence="7 8">
    <name type="scientific">Gimesia chilikensis</name>
    <dbReference type="NCBI Taxonomy" id="2605989"/>
    <lineage>
        <taxon>Bacteria</taxon>
        <taxon>Pseudomonadati</taxon>
        <taxon>Planctomycetota</taxon>
        <taxon>Planctomycetia</taxon>
        <taxon>Planctomycetales</taxon>
        <taxon>Planctomycetaceae</taxon>
        <taxon>Gimesia</taxon>
    </lineage>
</organism>
<accession>A0A517PQD6</accession>
<keyword evidence="4" id="KW-0106">Calcium</keyword>
<protein>
    <submittedName>
        <fullName evidence="7">Arylsulfatase</fullName>
        <ecNumber evidence="7">3.1.6.1</ecNumber>
    </submittedName>
</protein>
<evidence type="ECO:0000256" key="4">
    <source>
        <dbReference type="ARBA" id="ARBA00022837"/>
    </source>
</evidence>
<dbReference type="EC" id="3.1.6.1" evidence="7"/>
<sequence precursor="true">MRPWLSFLAVVVLSLPVSAICSAQQIDRSQLPLPDAPFKGKINKTFEGSEQDYPQPVAPPQGAPNVLLILIDDLGFGHPATFGGAIPTPALDRLAASGIKYNRFHTTAICSPTRAALLTGRNHHQSGFGTITELSTGYPGYHSIWPRSCATIAEVLKDNGYSTAAWGKWHNTPDWETSPIGPFDRWPTGLGFEYFYGFQGGETSQFYPQLFRNTVPVEPPETPAEGYHLTADLADDAIAWINQQQSISPDKPFFVYFATGATHAPLHAPEEWIDKFKGQFDQGWDKVREETLARQKKMGVVPENTKLTPRPQEIPGWDSLPADARRLYARHQEAFAGFLAHTDHHVGRLIDAVRKLPDGDNTLIIYIAGDNGPSAEGSLTGTTNNMMTQNGIPDTVEGQLHEIKEIGGPKHENHYPVGWAWAGSSPFQWMKRVPSHFGGTRNGLVISWPAKVKDAGTVRSQFHHVIDIAPTIYEAAGIPEPKTVAGVKQTPIAGTSMAYTISDPSAEGRRKTQYFETGGHRAIYHNGWVAAAFQGVPWELTGSKGFDNTKWELYNIEEDFSEAVDLAQKHPEKVKELQAIFDQEAEKYNVYPLDDRFSERALNLERPSVTRGRTIFSYAPGTNRIPEGSAPPIYQRTHSITASIDDGDDAAQGVIVAEGGSAGGYSLYVEEGKLVYEYNFFGKERTKIVSAAKLPSGKVKVEMDYQQKPVTKTNPAVGGTVTLSVNGKQVARGEVPHVVPSRFSATETLDIGADLGSTVSEGYTAPHAFNGKIEKVDIELK</sequence>
<dbReference type="Pfam" id="PF00884">
    <property type="entry name" value="Sulfatase"/>
    <property type="match status" value="1"/>
</dbReference>
<dbReference type="Gene3D" id="3.40.720.10">
    <property type="entry name" value="Alkaline Phosphatase, subunit A"/>
    <property type="match status" value="1"/>
</dbReference>
<dbReference type="RefSeq" id="WP_145186120.1">
    <property type="nucleotide sequence ID" value="NZ_CP036266.1"/>
</dbReference>
<name>A0A517PQD6_9PLAN</name>
<keyword evidence="8" id="KW-1185">Reference proteome</keyword>
<dbReference type="GO" id="GO:0046872">
    <property type="term" value="F:metal ion binding"/>
    <property type="evidence" value="ECO:0007669"/>
    <property type="project" value="UniProtKB-KW"/>
</dbReference>
<evidence type="ECO:0000256" key="5">
    <source>
        <dbReference type="SAM" id="SignalP"/>
    </source>
</evidence>
<dbReference type="InterPro" id="IPR024607">
    <property type="entry name" value="Sulfatase_CS"/>
</dbReference>
<feature type="chain" id="PRO_5021920413" evidence="5">
    <location>
        <begin position="24"/>
        <end position="781"/>
    </location>
</feature>
<evidence type="ECO:0000313" key="7">
    <source>
        <dbReference type="EMBL" id="QDT21581.1"/>
    </source>
</evidence>
<dbReference type="InterPro" id="IPR000917">
    <property type="entry name" value="Sulfatase_N"/>
</dbReference>
<dbReference type="AlphaFoldDB" id="A0A517PQD6"/>
<dbReference type="Gene3D" id="3.30.1120.10">
    <property type="match status" value="1"/>
</dbReference>
<dbReference type="Proteomes" id="UP000320421">
    <property type="component" value="Chromosome"/>
</dbReference>
<proteinExistence type="inferred from homology"/>
<evidence type="ECO:0000259" key="6">
    <source>
        <dbReference type="Pfam" id="PF00884"/>
    </source>
</evidence>
<keyword evidence="2" id="KW-0479">Metal-binding</keyword>
<feature type="domain" description="Sulfatase N-terminal" evidence="6">
    <location>
        <begin position="64"/>
        <end position="478"/>
    </location>
</feature>
<keyword evidence="5" id="KW-0732">Signal</keyword>
<dbReference type="OrthoDB" id="9762324at2"/>
<dbReference type="InterPro" id="IPR017850">
    <property type="entry name" value="Alkaline_phosphatase_core_sf"/>
</dbReference>
<dbReference type="InterPro" id="IPR050738">
    <property type="entry name" value="Sulfatase"/>
</dbReference>
<dbReference type="PANTHER" id="PTHR42693">
    <property type="entry name" value="ARYLSULFATASE FAMILY MEMBER"/>
    <property type="match status" value="1"/>
</dbReference>
<dbReference type="GO" id="GO:0004065">
    <property type="term" value="F:arylsulfatase activity"/>
    <property type="evidence" value="ECO:0007669"/>
    <property type="project" value="UniProtKB-EC"/>
</dbReference>
<feature type="signal peptide" evidence="5">
    <location>
        <begin position="1"/>
        <end position="23"/>
    </location>
</feature>
<dbReference type="CDD" id="cd16025">
    <property type="entry name" value="PAS_like"/>
    <property type="match status" value="1"/>
</dbReference>
<keyword evidence="3 7" id="KW-0378">Hydrolase</keyword>
<gene>
    <name evidence="7" type="primary">atsA_21</name>
    <name evidence="7" type="ORF">HG66A1_33840</name>
</gene>
<reference evidence="7 8" key="1">
    <citation type="submission" date="2019-02" db="EMBL/GenBank/DDBJ databases">
        <title>Deep-cultivation of Planctomycetes and their phenomic and genomic characterization uncovers novel biology.</title>
        <authorList>
            <person name="Wiegand S."/>
            <person name="Jogler M."/>
            <person name="Boedeker C."/>
            <person name="Pinto D."/>
            <person name="Vollmers J."/>
            <person name="Rivas-Marin E."/>
            <person name="Kohn T."/>
            <person name="Peeters S.H."/>
            <person name="Heuer A."/>
            <person name="Rast P."/>
            <person name="Oberbeckmann S."/>
            <person name="Bunk B."/>
            <person name="Jeske O."/>
            <person name="Meyerdierks A."/>
            <person name="Storesund J.E."/>
            <person name="Kallscheuer N."/>
            <person name="Luecker S."/>
            <person name="Lage O.M."/>
            <person name="Pohl T."/>
            <person name="Merkel B.J."/>
            <person name="Hornburger P."/>
            <person name="Mueller R.-W."/>
            <person name="Bruemmer F."/>
            <person name="Labrenz M."/>
            <person name="Spormann A.M."/>
            <person name="Op den Camp H."/>
            <person name="Overmann J."/>
            <person name="Amann R."/>
            <person name="Jetten M.S.M."/>
            <person name="Mascher T."/>
            <person name="Medema M.H."/>
            <person name="Devos D.P."/>
            <person name="Kaster A.-K."/>
            <person name="Ovreas L."/>
            <person name="Rohde M."/>
            <person name="Galperin M.Y."/>
            <person name="Jogler C."/>
        </authorList>
    </citation>
    <scope>NUCLEOTIDE SEQUENCE [LARGE SCALE GENOMIC DNA]</scope>
    <source>
        <strain evidence="7 8">HG66A1</strain>
    </source>
</reference>
<evidence type="ECO:0000256" key="3">
    <source>
        <dbReference type="ARBA" id="ARBA00022801"/>
    </source>
</evidence>
<evidence type="ECO:0000256" key="2">
    <source>
        <dbReference type="ARBA" id="ARBA00022723"/>
    </source>
</evidence>
<evidence type="ECO:0000256" key="1">
    <source>
        <dbReference type="ARBA" id="ARBA00008779"/>
    </source>
</evidence>